<dbReference type="Pfam" id="PF04082">
    <property type="entry name" value="Fungal_trans"/>
    <property type="match status" value="1"/>
</dbReference>
<dbReference type="SUPFAM" id="SSF57701">
    <property type="entry name" value="Zn2/Cys6 DNA-binding domain"/>
    <property type="match status" value="1"/>
</dbReference>
<evidence type="ECO:0000256" key="4">
    <source>
        <dbReference type="SAM" id="Phobius"/>
    </source>
</evidence>
<evidence type="ECO:0000256" key="2">
    <source>
        <dbReference type="ARBA" id="ARBA00023242"/>
    </source>
</evidence>
<feature type="compositionally biased region" description="Polar residues" evidence="3">
    <location>
        <begin position="82"/>
        <end position="93"/>
    </location>
</feature>
<dbReference type="SMART" id="SM00906">
    <property type="entry name" value="Fungal_trans"/>
    <property type="match status" value="1"/>
</dbReference>
<feature type="domain" description="Zn(2)-C6 fungal-type" evidence="5">
    <location>
        <begin position="16"/>
        <end position="45"/>
    </location>
</feature>
<dbReference type="GO" id="GO:0006351">
    <property type="term" value="P:DNA-templated transcription"/>
    <property type="evidence" value="ECO:0007669"/>
    <property type="project" value="InterPro"/>
</dbReference>
<dbReference type="Pfam" id="PF00172">
    <property type="entry name" value="Zn_clus"/>
    <property type="match status" value="1"/>
</dbReference>
<feature type="compositionally biased region" description="Polar residues" evidence="3">
    <location>
        <begin position="101"/>
        <end position="123"/>
    </location>
</feature>
<evidence type="ECO:0000256" key="3">
    <source>
        <dbReference type="SAM" id="MobiDB-lite"/>
    </source>
</evidence>
<keyword evidence="4" id="KW-1133">Transmembrane helix</keyword>
<dbReference type="OrthoDB" id="103819at2759"/>
<dbReference type="CDD" id="cd00067">
    <property type="entry name" value="GAL4"/>
    <property type="match status" value="1"/>
</dbReference>
<feature type="region of interest" description="Disordered" evidence="3">
    <location>
        <begin position="82"/>
        <end position="123"/>
    </location>
</feature>
<dbReference type="PROSITE" id="PS00463">
    <property type="entry name" value="ZN2_CY6_FUNGAL_1"/>
    <property type="match status" value="1"/>
</dbReference>
<reference evidence="7" key="1">
    <citation type="journal article" date="2020" name="Stud. Mycol.">
        <title>101 Dothideomycetes genomes: A test case for predicting lifestyles and emergence of pathogens.</title>
        <authorList>
            <person name="Haridas S."/>
            <person name="Albert R."/>
            <person name="Binder M."/>
            <person name="Bloem J."/>
            <person name="LaButti K."/>
            <person name="Salamov A."/>
            <person name="Andreopoulos B."/>
            <person name="Baker S."/>
            <person name="Barry K."/>
            <person name="Bills G."/>
            <person name="Bluhm B."/>
            <person name="Cannon C."/>
            <person name="Castanera R."/>
            <person name="Culley D."/>
            <person name="Daum C."/>
            <person name="Ezra D."/>
            <person name="Gonzalez J."/>
            <person name="Henrissat B."/>
            <person name="Kuo A."/>
            <person name="Liang C."/>
            <person name="Lipzen A."/>
            <person name="Lutzoni F."/>
            <person name="Magnuson J."/>
            <person name="Mondo S."/>
            <person name="Nolan M."/>
            <person name="Ohm R."/>
            <person name="Pangilinan J."/>
            <person name="Park H.-J."/>
            <person name="Ramirez L."/>
            <person name="Alfaro M."/>
            <person name="Sun H."/>
            <person name="Tritt A."/>
            <person name="Yoshinaga Y."/>
            <person name="Zwiers L.-H."/>
            <person name="Turgeon B."/>
            <person name="Goodwin S."/>
            <person name="Spatafora J."/>
            <person name="Crous P."/>
            <person name="Grigoriev I."/>
        </authorList>
    </citation>
    <scope>NUCLEOTIDE SEQUENCE [LARGE SCALE GENOMIC DNA]</scope>
    <source>
        <strain evidence="7">CECT 20119</strain>
    </source>
</reference>
<dbReference type="Gene3D" id="4.10.240.10">
    <property type="entry name" value="Zn(2)-C6 fungal-type DNA-binding domain"/>
    <property type="match status" value="1"/>
</dbReference>
<dbReference type="CDD" id="cd12148">
    <property type="entry name" value="fungal_TF_MHR"/>
    <property type="match status" value="1"/>
</dbReference>
<dbReference type="GO" id="GO:0000981">
    <property type="term" value="F:DNA-binding transcription factor activity, RNA polymerase II-specific"/>
    <property type="evidence" value="ECO:0007669"/>
    <property type="project" value="InterPro"/>
</dbReference>
<dbReference type="PANTHER" id="PTHR46910:SF5">
    <property type="entry name" value="ZN(II)2CYS6 TRANSCRIPTION FACTOR (EUROFUNG)"/>
    <property type="match status" value="1"/>
</dbReference>
<proteinExistence type="predicted"/>
<dbReference type="PANTHER" id="PTHR46910">
    <property type="entry name" value="TRANSCRIPTION FACTOR PDR1"/>
    <property type="match status" value="1"/>
</dbReference>
<dbReference type="Proteomes" id="UP000799538">
    <property type="component" value="Unassembled WGS sequence"/>
</dbReference>
<sequence length="720" mass="80153">MAHTKESVTDVAQKRACDACRARKVRCDKGSPCSHCKSGGMICRTTTAQTGESKSRVIITKQYENKIDRIEDRLKSIERLLQEQSNSGRSSTTYHDRDSTDASSSPTTMHATESLSIPDATNDTHTRIATGLVENVIGKSSTRLQNSDLAGALESLKEMVAKIDDIPSASGFLASGQSSAFSEASEALSKDEVDRLVETAAGKCIYYQTNWTNTYFAGSICLSFAPTLSVPLLRDMWNSVYSTNGQNNAVRRVLLYSTLWYLGNEYSDLGQDRAFAARCKDLQHIFLMRLDQATNDLKLIMSPTAEATNALVMAASIAVNLCRSRLAQVLSAKAASMVIALGYHRLSTMQNDTEEERQGKILLFWLTYWIDTSFAIRYGQVPVIQNYAISVPRMSHDSAIPNTFVEAFGHSCRIGDLQCQVVEQLYSPLAAAVSLEERHRRASKLLDALRESWALREQVRNDPRLLFSADLIFVQSSSSILGEVGHPDFRMLFKEADAVIHHSTITLVKHATMTTAHSQSPALDAARNALMITVRSWERYKHLPQMIWTAHCGWIILLAPITPFVVVFCQIIAQPQSANSDLDLLANFVATLKEQRRFSEGMIRLHKLCDVFWKVASLYVRAKATENEIRPQPRIQSDLEDLPDNWALPTSAEIDAQLSSIGFAPPSQNTSAMFDMPSDEAFVDPNQLMDWYQGNNSLMSMLDQDYLFAPDLGTNGMFSD</sequence>
<dbReference type="EMBL" id="ML992529">
    <property type="protein sequence ID" value="KAF2218761.1"/>
    <property type="molecule type" value="Genomic_DNA"/>
</dbReference>
<dbReference type="PROSITE" id="PS50048">
    <property type="entry name" value="ZN2_CY6_FUNGAL_2"/>
    <property type="match status" value="1"/>
</dbReference>
<dbReference type="InterPro" id="IPR036864">
    <property type="entry name" value="Zn2-C6_fun-type_DNA-bd_sf"/>
</dbReference>
<name>A0A6A6FZ99_9PEZI</name>
<dbReference type="InterPro" id="IPR050987">
    <property type="entry name" value="AtrR-like"/>
</dbReference>
<keyword evidence="1" id="KW-0479">Metal-binding</keyword>
<dbReference type="GO" id="GO:0008270">
    <property type="term" value="F:zinc ion binding"/>
    <property type="evidence" value="ECO:0007669"/>
    <property type="project" value="InterPro"/>
</dbReference>
<organism evidence="6 7">
    <name type="scientific">Elsinoe ampelina</name>
    <dbReference type="NCBI Taxonomy" id="302913"/>
    <lineage>
        <taxon>Eukaryota</taxon>
        <taxon>Fungi</taxon>
        <taxon>Dikarya</taxon>
        <taxon>Ascomycota</taxon>
        <taxon>Pezizomycotina</taxon>
        <taxon>Dothideomycetes</taxon>
        <taxon>Dothideomycetidae</taxon>
        <taxon>Myriangiales</taxon>
        <taxon>Elsinoaceae</taxon>
        <taxon>Elsinoe</taxon>
    </lineage>
</organism>
<evidence type="ECO:0000313" key="6">
    <source>
        <dbReference type="EMBL" id="KAF2218761.1"/>
    </source>
</evidence>
<dbReference type="AlphaFoldDB" id="A0A6A6FZ99"/>
<keyword evidence="2" id="KW-0539">Nucleus</keyword>
<dbReference type="InterPro" id="IPR007219">
    <property type="entry name" value="XnlR_reg_dom"/>
</dbReference>
<accession>A0A6A6FZ99</accession>
<protein>
    <recommendedName>
        <fullName evidence="5">Zn(2)-C6 fungal-type domain-containing protein</fullName>
    </recommendedName>
</protein>
<dbReference type="SMART" id="SM00066">
    <property type="entry name" value="GAL4"/>
    <property type="match status" value="1"/>
</dbReference>
<gene>
    <name evidence="6" type="ORF">BDZ85DRAFT_65614</name>
</gene>
<keyword evidence="7" id="KW-1185">Reference proteome</keyword>
<dbReference type="InterPro" id="IPR001138">
    <property type="entry name" value="Zn2Cys6_DnaBD"/>
</dbReference>
<keyword evidence="4" id="KW-0812">Transmembrane</keyword>
<evidence type="ECO:0000313" key="7">
    <source>
        <dbReference type="Proteomes" id="UP000799538"/>
    </source>
</evidence>
<keyword evidence="4" id="KW-0472">Membrane</keyword>
<dbReference type="GO" id="GO:0003677">
    <property type="term" value="F:DNA binding"/>
    <property type="evidence" value="ECO:0007669"/>
    <property type="project" value="InterPro"/>
</dbReference>
<evidence type="ECO:0000256" key="1">
    <source>
        <dbReference type="ARBA" id="ARBA00022723"/>
    </source>
</evidence>
<evidence type="ECO:0000259" key="5">
    <source>
        <dbReference type="PROSITE" id="PS50048"/>
    </source>
</evidence>
<feature type="transmembrane region" description="Helical" evidence="4">
    <location>
        <begin position="553"/>
        <end position="573"/>
    </location>
</feature>